<dbReference type="PROSITE" id="PS51257">
    <property type="entry name" value="PROKAR_LIPOPROTEIN"/>
    <property type="match status" value="1"/>
</dbReference>
<name>A0A841JE11_9SPHI</name>
<protein>
    <submittedName>
        <fullName evidence="2">Uncharacterized protein</fullName>
    </submittedName>
</protein>
<accession>A0A841JE11</accession>
<evidence type="ECO:0000313" key="3">
    <source>
        <dbReference type="Proteomes" id="UP000548326"/>
    </source>
</evidence>
<evidence type="ECO:0000313" key="2">
    <source>
        <dbReference type="EMBL" id="MBB6126858.1"/>
    </source>
</evidence>
<reference evidence="2 3" key="1">
    <citation type="submission" date="2020-08" db="EMBL/GenBank/DDBJ databases">
        <title>Genomic Encyclopedia of Type Strains, Phase IV (KMG-V): Genome sequencing to study the core and pangenomes of soil and plant-associated prokaryotes.</title>
        <authorList>
            <person name="Whitman W."/>
        </authorList>
    </citation>
    <scope>NUCLEOTIDE SEQUENCE [LARGE SCALE GENOMIC DNA]</scope>
    <source>
        <strain evidence="2 3">MP601</strain>
    </source>
</reference>
<comment type="caution">
    <text evidence="2">The sequence shown here is derived from an EMBL/GenBank/DDBJ whole genome shotgun (WGS) entry which is preliminary data.</text>
</comment>
<sequence length="291" mass="32366">MHKIKFLFLAVIVAVSTSACSQNNKTVLLKWKLDPKEVITYKTIMVGVDTADKKLDMSGLTKAMGLGDAVNWDDLQKMLKKLNANLQPGNMVATLAEKRKGIIDIELITKNDDKQDTASSTLSEAEKMFKQMSTGVQLRGTIHEDGTIKSFYLKSEQKNIIALLFELPGKSIKQGDSWPLSVNLLTADQNFKCDSSYRKNLVTAVKIENINGEQIFTLKYDIVEYIKGDFTIPSPMGAQTPVKTVMSMSYQGIAKFSVDKGRWVAYDGLLSYNSSGVMTANTKMKYSLVEE</sequence>
<gene>
    <name evidence="2" type="ORF">HDF22_000963</name>
</gene>
<dbReference type="RefSeq" id="WP_183585975.1">
    <property type="nucleotide sequence ID" value="NZ_JACHCA010000002.1"/>
</dbReference>
<proteinExistence type="predicted"/>
<dbReference type="AlphaFoldDB" id="A0A841JE11"/>
<dbReference type="EMBL" id="JACHCA010000002">
    <property type="protein sequence ID" value="MBB6126858.1"/>
    <property type="molecule type" value="Genomic_DNA"/>
</dbReference>
<dbReference type="Proteomes" id="UP000548326">
    <property type="component" value="Unassembled WGS sequence"/>
</dbReference>
<feature type="chain" id="PRO_5032440626" evidence="1">
    <location>
        <begin position="22"/>
        <end position="291"/>
    </location>
</feature>
<keyword evidence="1" id="KW-0732">Signal</keyword>
<organism evidence="2 3">
    <name type="scientific">Mucilaginibacter lappiensis</name>
    <dbReference type="NCBI Taxonomy" id="354630"/>
    <lineage>
        <taxon>Bacteria</taxon>
        <taxon>Pseudomonadati</taxon>
        <taxon>Bacteroidota</taxon>
        <taxon>Sphingobacteriia</taxon>
        <taxon>Sphingobacteriales</taxon>
        <taxon>Sphingobacteriaceae</taxon>
        <taxon>Mucilaginibacter</taxon>
    </lineage>
</organism>
<feature type="signal peptide" evidence="1">
    <location>
        <begin position="1"/>
        <end position="21"/>
    </location>
</feature>
<evidence type="ECO:0000256" key="1">
    <source>
        <dbReference type="SAM" id="SignalP"/>
    </source>
</evidence>